<dbReference type="InterPro" id="IPR007627">
    <property type="entry name" value="RNA_pol_sigma70_r2"/>
</dbReference>
<dbReference type="GO" id="GO:0016987">
    <property type="term" value="F:sigma factor activity"/>
    <property type="evidence" value="ECO:0007669"/>
    <property type="project" value="UniProtKB-KW"/>
</dbReference>
<dbReference type="Gene3D" id="1.10.10.10">
    <property type="entry name" value="Winged helix-like DNA-binding domain superfamily/Winged helix DNA-binding domain"/>
    <property type="match status" value="2"/>
</dbReference>
<dbReference type="InterPro" id="IPR014284">
    <property type="entry name" value="RNA_pol_sigma-70_dom"/>
</dbReference>
<dbReference type="RefSeq" id="WP_039716781.1">
    <property type="nucleotide sequence ID" value="NZ_JTJC03000002.1"/>
</dbReference>
<evidence type="ECO:0000259" key="6">
    <source>
        <dbReference type="Pfam" id="PF08281"/>
    </source>
</evidence>
<accession>A0A9X5E3W6</accession>
<dbReference type="SUPFAM" id="SSF88659">
    <property type="entry name" value="Sigma3 and sigma4 domains of RNA polymerase sigma factors"/>
    <property type="match status" value="2"/>
</dbReference>
<dbReference type="NCBIfam" id="NF005644">
    <property type="entry name" value="PRK07408.1"/>
    <property type="match status" value="1"/>
</dbReference>
<dbReference type="Gene3D" id="1.10.1740.10">
    <property type="match status" value="1"/>
</dbReference>
<dbReference type="Proteomes" id="UP000031532">
    <property type="component" value="Unassembled WGS sequence"/>
</dbReference>
<keyword evidence="3" id="KW-0238">DNA-binding</keyword>
<keyword evidence="2" id="KW-0731">Sigma factor</keyword>
<dbReference type="Pfam" id="PF08281">
    <property type="entry name" value="Sigma70_r4_2"/>
    <property type="match status" value="1"/>
</dbReference>
<name>A0A9X5E3W6_9CYAN</name>
<dbReference type="EMBL" id="JTJC03000002">
    <property type="protein sequence ID" value="NHC34674.1"/>
    <property type="molecule type" value="Genomic_DNA"/>
</dbReference>
<dbReference type="Pfam" id="PF04542">
    <property type="entry name" value="Sigma70_r2"/>
    <property type="match status" value="1"/>
</dbReference>
<dbReference type="PANTHER" id="PTHR30385:SF4">
    <property type="entry name" value="RNA POLYMERASE SIGMA-E FACTOR"/>
    <property type="match status" value="1"/>
</dbReference>
<reference evidence="7 8" key="1">
    <citation type="journal article" date="2015" name="Genome Announc.">
        <title>Draft Genome Sequence of the Terrestrial Cyanobacterium Scytonema millei VB511283, Isolated from Eastern India.</title>
        <authorList>
            <person name="Sen D."/>
            <person name="Chandrababunaidu M.M."/>
            <person name="Singh D."/>
            <person name="Sanghi N."/>
            <person name="Ghorai A."/>
            <person name="Mishra G.P."/>
            <person name="Madduluri M."/>
            <person name="Adhikary S.P."/>
            <person name="Tripathy S."/>
        </authorList>
    </citation>
    <scope>NUCLEOTIDE SEQUENCE [LARGE SCALE GENOMIC DNA]</scope>
    <source>
        <strain evidence="7 8">VB511283</strain>
    </source>
</reference>
<gene>
    <name evidence="7" type="ORF">QH73_0008370</name>
</gene>
<dbReference type="AlphaFoldDB" id="A0A9X5E3W6"/>
<dbReference type="SUPFAM" id="SSF88946">
    <property type="entry name" value="Sigma2 domain of RNA polymerase sigma factors"/>
    <property type="match status" value="1"/>
</dbReference>
<dbReference type="GO" id="GO:0006352">
    <property type="term" value="P:DNA-templated transcription initiation"/>
    <property type="evidence" value="ECO:0007669"/>
    <property type="project" value="InterPro"/>
</dbReference>
<dbReference type="PANTHER" id="PTHR30385">
    <property type="entry name" value="SIGMA FACTOR F FLAGELLAR"/>
    <property type="match status" value="1"/>
</dbReference>
<feature type="domain" description="RNA polymerase sigma-70 region 2" evidence="5">
    <location>
        <begin position="31"/>
        <end position="100"/>
    </location>
</feature>
<evidence type="ECO:0000256" key="1">
    <source>
        <dbReference type="ARBA" id="ARBA00023015"/>
    </source>
</evidence>
<organism evidence="7 8">
    <name type="scientific">Scytonema millei VB511283</name>
    <dbReference type="NCBI Taxonomy" id="1245923"/>
    <lineage>
        <taxon>Bacteria</taxon>
        <taxon>Bacillati</taxon>
        <taxon>Cyanobacteriota</taxon>
        <taxon>Cyanophyceae</taxon>
        <taxon>Nostocales</taxon>
        <taxon>Scytonemataceae</taxon>
        <taxon>Scytonema</taxon>
    </lineage>
</organism>
<dbReference type="OrthoDB" id="1185556at2"/>
<dbReference type="InterPro" id="IPR013249">
    <property type="entry name" value="RNA_pol_sigma70_r4_t2"/>
</dbReference>
<proteinExistence type="predicted"/>
<evidence type="ECO:0000313" key="8">
    <source>
        <dbReference type="Proteomes" id="UP000031532"/>
    </source>
</evidence>
<keyword evidence="1" id="KW-0805">Transcription regulation</keyword>
<dbReference type="InterPro" id="IPR013325">
    <property type="entry name" value="RNA_pol_sigma_r2"/>
</dbReference>
<dbReference type="InterPro" id="IPR013324">
    <property type="entry name" value="RNA_pol_sigma_r3/r4-like"/>
</dbReference>
<evidence type="ECO:0000313" key="7">
    <source>
        <dbReference type="EMBL" id="NHC34674.1"/>
    </source>
</evidence>
<dbReference type="GO" id="GO:0003677">
    <property type="term" value="F:DNA binding"/>
    <property type="evidence" value="ECO:0007669"/>
    <property type="project" value="UniProtKB-KW"/>
</dbReference>
<protein>
    <submittedName>
        <fullName evidence="7">Sigma-70 family RNA polymerase sigma factor</fullName>
    </submittedName>
</protein>
<feature type="domain" description="RNA polymerase sigma factor 70 region 4 type 2" evidence="6">
    <location>
        <begin position="195"/>
        <end position="247"/>
    </location>
</feature>
<comment type="caution">
    <text evidence="7">The sequence shown here is derived from an EMBL/GenBank/DDBJ whole genome shotgun (WGS) entry which is preliminary data.</text>
</comment>
<dbReference type="InterPro" id="IPR036388">
    <property type="entry name" value="WH-like_DNA-bd_sf"/>
</dbReference>
<keyword evidence="8" id="KW-1185">Reference proteome</keyword>
<sequence>MVVTRTNVYSDEIELLISYYQKPSLWLRNRLVRRHAGLVRQMARQLYRRSPEPYEDLEQIGYFGLIRAIERFNPDRRYAFSSFAIPYIRGEILHFIRDRAGVVKIPRRWQELHARGQKVRQQLASSLGRLPTDLEIARSLRVSLSEWRESQLAIQNCRVFSLDSTLVRESDGQLQLADTIAERRSCTLQPEEERHQLRFAMNQLEENTRKAVELVFLQEFSRKKAAQFLGVSPMTVTRYLQKGKQQLFELLQP</sequence>
<evidence type="ECO:0000256" key="3">
    <source>
        <dbReference type="ARBA" id="ARBA00023125"/>
    </source>
</evidence>
<evidence type="ECO:0000256" key="2">
    <source>
        <dbReference type="ARBA" id="ARBA00023082"/>
    </source>
</evidence>
<evidence type="ECO:0000256" key="4">
    <source>
        <dbReference type="ARBA" id="ARBA00023163"/>
    </source>
</evidence>
<keyword evidence="4" id="KW-0804">Transcription</keyword>
<dbReference type="NCBIfam" id="TIGR02937">
    <property type="entry name" value="sigma70-ECF"/>
    <property type="match status" value="1"/>
</dbReference>
<evidence type="ECO:0000259" key="5">
    <source>
        <dbReference type="Pfam" id="PF04542"/>
    </source>
</evidence>